<dbReference type="Gene3D" id="1.10.3210.10">
    <property type="entry name" value="Hypothetical protein af1432"/>
    <property type="match status" value="1"/>
</dbReference>
<dbReference type="EMBL" id="PVXL01000052">
    <property type="protein sequence ID" value="PRR71608.1"/>
    <property type="molecule type" value="Genomic_DNA"/>
</dbReference>
<reference evidence="2 3" key="1">
    <citation type="submission" date="2018-03" db="EMBL/GenBank/DDBJ databases">
        <title>Genome sequence of Moorella stamsii DSM 26217.</title>
        <authorList>
            <person name="Poehlein A."/>
            <person name="Daniel R."/>
        </authorList>
    </citation>
    <scope>NUCLEOTIDE SEQUENCE [LARGE SCALE GENOMIC DNA]</scope>
    <source>
        <strain evidence="3">DSM 26217</strain>
    </source>
</reference>
<name>A0A9X7J2G3_9FIRM</name>
<dbReference type="CDD" id="cd00077">
    <property type="entry name" value="HDc"/>
    <property type="match status" value="1"/>
</dbReference>
<sequence>MAPVTLEDVKKDPEVEELIVKGNEHLGAMGFTEHSHRHLSLVAKISYNVLEHLGYDRRVAELAAIAGYLHDIGNVISRQDHGQTGALLAYRILTRLGMPTVEVATIMGAIGNHEEEYGQAVNTVGAALILADKSDVHRSRVRNSDISTFDIHDRVNYAVQHSFLRVDASRRTITLELTIDLSISTPMEYFEIFLMRMMMCRRAADFLDCHFGLVVNEARLL</sequence>
<evidence type="ECO:0000259" key="1">
    <source>
        <dbReference type="Pfam" id="PF01966"/>
    </source>
</evidence>
<dbReference type="Proteomes" id="UP000239430">
    <property type="component" value="Unassembled WGS sequence"/>
</dbReference>
<evidence type="ECO:0000313" key="2">
    <source>
        <dbReference type="EMBL" id="PRR71608.1"/>
    </source>
</evidence>
<dbReference type="InterPro" id="IPR006674">
    <property type="entry name" value="HD_domain"/>
</dbReference>
<dbReference type="SUPFAM" id="SSF109604">
    <property type="entry name" value="HD-domain/PDEase-like"/>
    <property type="match status" value="1"/>
</dbReference>
<dbReference type="Pfam" id="PF01966">
    <property type="entry name" value="HD"/>
    <property type="match status" value="1"/>
</dbReference>
<gene>
    <name evidence="2" type="ORF">MOST_23710</name>
</gene>
<dbReference type="AlphaFoldDB" id="A0A9X7J2G3"/>
<proteinExistence type="predicted"/>
<organism evidence="2 3">
    <name type="scientific">Neomoorella stamsii</name>
    <dbReference type="NCBI Taxonomy" id="1266720"/>
    <lineage>
        <taxon>Bacteria</taxon>
        <taxon>Bacillati</taxon>
        <taxon>Bacillota</taxon>
        <taxon>Clostridia</taxon>
        <taxon>Neomoorellales</taxon>
        <taxon>Neomoorellaceae</taxon>
        <taxon>Neomoorella</taxon>
    </lineage>
</organism>
<accession>A0A9X7J2G3</accession>
<protein>
    <submittedName>
        <fullName evidence="2">HD domain protein</fullName>
    </submittedName>
</protein>
<evidence type="ECO:0000313" key="3">
    <source>
        <dbReference type="Proteomes" id="UP000239430"/>
    </source>
</evidence>
<comment type="caution">
    <text evidence="2">The sequence shown here is derived from an EMBL/GenBank/DDBJ whole genome shotgun (WGS) entry which is preliminary data.</text>
</comment>
<dbReference type="InterPro" id="IPR003607">
    <property type="entry name" value="HD/PDEase_dom"/>
</dbReference>
<dbReference type="RefSeq" id="WP_083476420.1">
    <property type="nucleotide sequence ID" value="NZ_PVXL01000052.1"/>
</dbReference>
<keyword evidence="3" id="KW-1185">Reference proteome</keyword>
<feature type="domain" description="HD" evidence="1">
    <location>
        <begin position="38"/>
        <end position="118"/>
    </location>
</feature>